<name>A0A4V3XA08_9APHY</name>
<sequence>MAYLSTTFAAKARLAGPDATTLKSIRRDSKRSTKAGLGLDLPTDVLHTSFTTVLGLGLYIDYPVNDASTIESTSTSDLDTSYFSPPMLPSRRSPRPPPALSPSSEFAPMRTPSPSLRASPFDMTLNLPAPSAPSLRSSPVSTPSPRSTTGVGLGIDIPGLNHSQLTTSIHPEPGVGLGLDIPGLDAEELLSRIQNPSFTTSSHLPYAHYATTFSKDRTSPPSGTQSQSDSLSELSTSPSSPSTDSSSALNSPFWGTYAMHIGGVQRKRKLDPVIEEVAVIYETPGRA</sequence>
<evidence type="ECO:0000313" key="3">
    <source>
        <dbReference type="Proteomes" id="UP000309038"/>
    </source>
</evidence>
<evidence type="ECO:0000313" key="2">
    <source>
        <dbReference type="EMBL" id="THG96202.1"/>
    </source>
</evidence>
<proteinExistence type="predicted"/>
<feature type="compositionally biased region" description="Low complexity" evidence="1">
    <location>
        <begin position="127"/>
        <end position="150"/>
    </location>
</feature>
<feature type="region of interest" description="Disordered" evidence="1">
    <location>
        <begin position="212"/>
        <end position="251"/>
    </location>
</feature>
<feature type="compositionally biased region" description="Low complexity" evidence="1">
    <location>
        <begin position="225"/>
        <end position="247"/>
    </location>
</feature>
<dbReference type="Proteomes" id="UP000309038">
    <property type="component" value="Unassembled WGS sequence"/>
</dbReference>
<accession>A0A4V3XA08</accession>
<keyword evidence="3" id="KW-1185">Reference proteome</keyword>
<organism evidence="2 3">
    <name type="scientific">Hermanssonia centrifuga</name>
    <dbReference type="NCBI Taxonomy" id="98765"/>
    <lineage>
        <taxon>Eukaryota</taxon>
        <taxon>Fungi</taxon>
        <taxon>Dikarya</taxon>
        <taxon>Basidiomycota</taxon>
        <taxon>Agaricomycotina</taxon>
        <taxon>Agaricomycetes</taxon>
        <taxon>Polyporales</taxon>
        <taxon>Meruliaceae</taxon>
        <taxon>Hermanssonia</taxon>
    </lineage>
</organism>
<feature type="compositionally biased region" description="Polar residues" evidence="1">
    <location>
        <begin position="71"/>
        <end position="83"/>
    </location>
</feature>
<feature type="region of interest" description="Disordered" evidence="1">
    <location>
        <begin position="71"/>
        <end position="154"/>
    </location>
</feature>
<protein>
    <submittedName>
        <fullName evidence="2">Uncharacterized protein</fullName>
    </submittedName>
</protein>
<comment type="caution">
    <text evidence="2">The sequence shown here is derived from an EMBL/GenBank/DDBJ whole genome shotgun (WGS) entry which is preliminary data.</text>
</comment>
<gene>
    <name evidence="2" type="ORF">EW026_g5590</name>
</gene>
<reference evidence="2 3" key="1">
    <citation type="submission" date="2019-02" db="EMBL/GenBank/DDBJ databases">
        <title>Genome sequencing of the rare red list fungi Phlebia centrifuga.</title>
        <authorList>
            <person name="Buettner E."/>
            <person name="Kellner H."/>
        </authorList>
    </citation>
    <scope>NUCLEOTIDE SEQUENCE [LARGE SCALE GENOMIC DNA]</scope>
    <source>
        <strain evidence="2 3">DSM 108282</strain>
    </source>
</reference>
<dbReference type="AlphaFoldDB" id="A0A4V3XA08"/>
<dbReference type="EMBL" id="SGPJ01000253">
    <property type="protein sequence ID" value="THG96202.1"/>
    <property type="molecule type" value="Genomic_DNA"/>
</dbReference>
<evidence type="ECO:0000256" key="1">
    <source>
        <dbReference type="SAM" id="MobiDB-lite"/>
    </source>
</evidence>